<proteinExistence type="predicted"/>
<dbReference type="VEuPathDB" id="FungiDB:SPRG_01756"/>
<dbReference type="PANTHER" id="PTHR36074:SF1">
    <property type="entry name" value="ISOPENTENYL-DIPHOSPHATE DELTA-ISOMERASE"/>
    <property type="match status" value="1"/>
</dbReference>
<dbReference type="Proteomes" id="UP000030745">
    <property type="component" value="Unassembled WGS sequence"/>
</dbReference>
<dbReference type="OrthoDB" id="68031at2759"/>
<name>A0A067D584_SAPPC</name>
<dbReference type="KEGG" id="spar:SPRG_01756"/>
<dbReference type="AlphaFoldDB" id="A0A067D584"/>
<keyword evidence="2" id="KW-1185">Reference proteome</keyword>
<sequence>MQVWEPSTRALTSAAKDVAVLLRGKNYLRDQKAFMAHLRADALRHTAWTSCVVVVFDGLFRRNPDEDKATDNALITHAIVPWCESFGRAVTYVTITRMLEAYCVESLPLRLAGKLMKNLYTSSLRKMIRYQDKALVAKLMLKTTARASLLTHLAIFLVEQVYLLAGNPTLVDVTRASVKNAHRCVLAIAGASLGAAVGSLIEPGRGTLIGAMICEDLFTSDHLSNHIFFHGERHLDFAAKRL</sequence>
<evidence type="ECO:0000313" key="2">
    <source>
        <dbReference type="Proteomes" id="UP000030745"/>
    </source>
</evidence>
<organism evidence="1 2">
    <name type="scientific">Saprolegnia parasitica (strain CBS 223.65)</name>
    <dbReference type="NCBI Taxonomy" id="695850"/>
    <lineage>
        <taxon>Eukaryota</taxon>
        <taxon>Sar</taxon>
        <taxon>Stramenopiles</taxon>
        <taxon>Oomycota</taxon>
        <taxon>Saprolegniomycetes</taxon>
        <taxon>Saprolegniales</taxon>
        <taxon>Saprolegniaceae</taxon>
        <taxon>Saprolegnia</taxon>
    </lineage>
</organism>
<evidence type="ECO:0000313" key="1">
    <source>
        <dbReference type="EMBL" id="KDO33876.1"/>
    </source>
</evidence>
<protein>
    <submittedName>
        <fullName evidence="1">Uncharacterized protein</fullName>
    </submittedName>
</protein>
<dbReference type="GeneID" id="24124337"/>
<dbReference type="OMA" id="GAMICED"/>
<gene>
    <name evidence="1" type="ORF">SPRG_01756</name>
</gene>
<accession>A0A067D584</accession>
<dbReference type="EMBL" id="KK583192">
    <property type="protein sequence ID" value="KDO33876.1"/>
    <property type="molecule type" value="Genomic_DNA"/>
</dbReference>
<reference evidence="1 2" key="1">
    <citation type="journal article" date="2013" name="PLoS Genet.">
        <title>Distinctive expansion of potential virulence genes in the genome of the oomycete fish pathogen Saprolegnia parasitica.</title>
        <authorList>
            <person name="Jiang R.H."/>
            <person name="de Bruijn I."/>
            <person name="Haas B.J."/>
            <person name="Belmonte R."/>
            <person name="Lobach L."/>
            <person name="Christie J."/>
            <person name="van den Ackerveken G."/>
            <person name="Bottin A."/>
            <person name="Bulone V."/>
            <person name="Diaz-Moreno S.M."/>
            <person name="Dumas B."/>
            <person name="Fan L."/>
            <person name="Gaulin E."/>
            <person name="Govers F."/>
            <person name="Grenville-Briggs L.J."/>
            <person name="Horner N.R."/>
            <person name="Levin J.Z."/>
            <person name="Mammella M."/>
            <person name="Meijer H.J."/>
            <person name="Morris P."/>
            <person name="Nusbaum C."/>
            <person name="Oome S."/>
            <person name="Phillips A.J."/>
            <person name="van Rooyen D."/>
            <person name="Rzeszutek E."/>
            <person name="Saraiva M."/>
            <person name="Secombes C.J."/>
            <person name="Seidl M.F."/>
            <person name="Snel B."/>
            <person name="Stassen J.H."/>
            <person name="Sykes S."/>
            <person name="Tripathy S."/>
            <person name="van den Berg H."/>
            <person name="Vega-Arreguin J.C."/>
            <person name="Wawra S."/>
            <person name="Young S.K."/>
            <person name="Zeng Q."/>
            <person name="Dieguez-Uribeondo J."/>
            <person name="Russ C."/>
            <person name="Tyler B.M."/>
            <person name="van West P."/>
        </authorList>
    </citation>
    <scope>NUCLEOTIDE SEQUENCE [LARGE SCALE GENOMIC DNA]</scope>
    <source>
        <strain evidence="1 2">CBS 223.65</strain>
    </source>
</reference>
<dbReference type="PANTHER" id="PTHR36074">
    <property type="entry name" value="ISOPENTENYL-DIPHOSPHATE DELTA-ISOMERASE"/>
    <property type="match status" value="1"/>
</dbReference>
<dbReference type="RefSeq" id="XP_012195512.1">
    <property type="nucleotide sequence ID" value="XM_012340122.1"/>
</dbReference>